<dbReference type="eggNOG" id="KOG0618">
    <property type="taxonomic scope" value="Eukaryota"/>
</dbReference>
<evidence type="ECO:0000259" key="1">
    <source>
        <dbReference type="PROSITE" id="PS50125"/>
    </source>
</evidence>
<dbReference type="SUPFAM" id="SSF55073">
    <property type="entry name" value="Nucleotide cyclase"/>
    <property type="match status" value="1"/>
</dbReference>
<keyword evidence="3" id="KW-1185">Reference proteome</keyword>
<dbReference type="InterPro" id="IPR050697">
    <property type="entry name" value="Adenylyl/Guanylyl_Cyclase_3/4"/>
</dbReference>
<dbReference type="InterPro" id="IPR029787">
    <property type="entry name" value="Nucleotide_cyclase"/>
</dbReference>
<feature type="non-terminal residue" evidence="2">
    <location>
        <position position="1"/>
    </location>
</feature>
<feature type="non-terminal residue" evidence="2">
    <location>
        <position position="150"/>
    </location>
</feature>
<sequence length="150" mass="17256">TFAFTDIQNSTFLWQTNEKAMKIALSIHNKIMRRNIKIFKGYEVKTVRDSFFVAFKNPDDAIHWALKVQSDLMQAKWPLDIMTQYDCRPQFDENTKKMAFSGLRVRIGIHCGQVESVNDKTVKRIDYFGSCINQAARIESIALGGMVLIS</sequence>
<dbReference type="PROSITE" id="PS50125">
    <property type="entry name" value="GUANYLATE_CYCLASE_2"/>
    <property type="match status" value="1"/>
</dbReference>
<dbReference type="KEGG" id="ngr:NAEGRDRAFT_3975"/>
<dbReference type="GO" id="GO:0035556">
    <property type="term" value="P:intracellular signal transduction"/>
    <property type="evidence" value="ECO:0007669"/>
    <property type="project" value="InterPro"/>
</dbReference>
<dbReference type="AlphaFoldDB" id="D2UXC1"/>
<evidence type="ECO:0000313" key="2">
    <source>
        <dbReference type="EMBL" id="EFC50259.1"/>
    </source>
</evidence>
<feature type="domain" description="Guanylate cyclase" evidence="1">
    <location>
        <begin position="1"/>
        <end position="139"/>
    </location>
</feature>
<dbReference type="PANTHER" id="PTHR43081:SF1">
    <property type="entry name" value="ADENYLATE CYCLASE, TERMINAL-DIFFERENTIATION SPECIFIC"/>
    <property type="match status" value="1"/>
</dbReference>
<proteinExistence type="predicted"/>
<dbReference type="RefSeq" id="XP_002683003.1">
    <property type="nucleotide sequence ID" value="XM_002682957.1"/>
</dbReference>
<evidence type="ECO:0000313" key="3">
    <source>
        <dbReference type="Proteomes" id="UP000006671"/>
    </source>
</evidence>
<dbReference type="PANTHER" id="PTHR43081">
    <property type="entry name" value="ADENYLATE CYCLASE, TERMINAL-DIFFERENTIATION SPECIFIC-RELATED"/>
    <property type="match status" value="1"/>
</dbReference>
<dbReference type="GeneID" id="8863473"/>
<name>D2UXC1_NAEGR</name>
<dbReference type="EMBL" id="GG738845">
    <property type="protein sequence ID" value="EFC50259.1"/>
    <property type="molecule type" value="Genomic_DNA"/>
</dbReference>
<gene>
    <name evidence="2" type="ORF">NAEGRDRAFT_3975</name>
</gene>
<dbReference type="Gene3D" id="3.30.70.1230">
    <property type="entry name" value="Nucleotide cyclase"/>
    <property type="match status" value="1"/>
</dbReference>
<dbReference type="SMART" id="SM00044">
    <property type="entry name" value="CYCc"/>
    <property type="match status" value="1"/>
</dbReference>
<reference evidence="2 3" key="1">
    <citation type="journal article" date="2010" name="Cell">
        <title>The genome of Naegleria gruberi illuminates early eukaryotic versatility.</title>
        <authorList>
            <person name="Fritz-Laylin L.K."/>
            <person name="Prochnik S.E."/>
            <person name="Ginger M.L."/>
            <person name="Dacks J.B."/>
            <person name="Carpenter M.L."/>
            <person name="Field M.C."/>
            <person name="Kuo A."/>
            <person name="Paredez A."/>
            <person name="Chapman J."/>
            <person name="Pham J."/>
            <person name="Shu S."/>
            <person name="Neupane R."/>
            <person name="Cipriano M."/>
            <person name="Mancuso J."/>
            <person name="Tu H."/>
            <person name="Salamov A."/>
            <person name="Lindquist E."/>
            <person name="Shapiro H."/>
            <person name="Lucas S."/>
            <person name="Grigoriev I.V."/>
            <person name="Cande W.Z."/>
            <person name="Fulton C."/>
            <person name="Rokhsar D.S."/>
            <person name="Dawson S.C."/>
        </authorList>
    </citation>
    <scope>NUCLEOTIDE SEQUENCE [LARGE SCALE GENOMIC DNA]</scope>
    <source>
        <strain evidence="2 3">NEG-M</strain>
    </source>
</reference>
<dbReference type="Proteomes" id="UP000006671">
    <property type="component" value="Unassembled WGS sequence"/>
</dbReference>
<dbReference type="OrthoDB" id="2021138at2759"/>
<dbReference type="InterPro" id="IPR001054">
    <property type="entry name" value="A/G_cyclase"/>
</dbReference>
<protein>
    <submittedName>
        <fullName evidence="2">Predicted protein</fullName>
    </submittedName>
</protein>
<dbReference type="GO" id="GO:0009190">
    <property type="term" value="P:cyclic nucleotide biosynthetic process"/>
    <property type="evidence" value="ECO:0007669"/>
    <property type="project" value="InterPro"/>
</dbReference>
<dbReference type="CDD" id="cd07302">
    <property type="entry name" value="CHD"/>
    <property type="match status" value="1"/>
</dbReference>
<dbReference type="Pfam" id="PF00211">
    <property type="entry name" value="Guanylate_cyc"/>
    <property type="match status" value="1"/>
</dbReference>
<dbReference type="VEuPathDB" id="AmoebaDB:NAEGRDRAFT_3975"/>
<dbReference type="STRING" id="5762.D2UXC1"/>
<accession>D2UXC1</accession>
<dbReference type="InParanoid" id="D2UXC1"/>
<organism evidence="3">
    <name type="scientific">Naegleria gruberi</name>
    <name type="common">Amoeba</name>
    <dbReference type="NCBI Taxonomy" id="5762"/>
    <lineage>
        <taxon>Eukaryota</taxon>
        <taxon>Discoba</taxon>
        <taxon>Heterolobosea</taxon>
        <taxon>Tetramitia</taxon>
        <taxon>Eutetramitia</taxon>
        <taxon>Vahlkampfiidae</taxon>
        <taxon>Naegleria</taxon>
    </lineage>
</organism>